<dbReference type="PANTHER" id="PTHR41244">
    <property type="entry name" value="RHAMNAN SYNTHESIS F"/>
    <property type="match status" value="1"/>
</dbReference>
<accession>A0A5N7MKD8</accession>
<dbReference type="AlphaFoldDB" id="A0A5N7MKD8"/>
<evidence type="ECO:0000313" key="2">
    <source>
        <dbReference type="Proteomes" id="UP000403266"/>
    </source>
</evidence>
<proteinExistence type="predicted"/>
<organism evidence="1 2">
    <name type="scientific">Microvirga tunisiensis</name>
    <dbReference type="NCBI Taxonomy" id="2108360"/>
    <lineage>
        <taxon>Bacteria</taxon>
        <taxon>Pseudomonadati</taxon>
        <taxon>Pseudomonadota</taxon>
        <taxon>Alphaproteobacteria</taxon>
        <taxon>Hyphomicrobiales</taxon>
        <taxon>Methylobacteriaceae</taxon>
        <taxon>Microvirga</taxon>
    </lineage>
</organism>
<dbReference type="EMBL" id="VOSK01000065">
    <property type="protein sequence ID" value="MPR26899.1"/>
    <property type="molecule type" value="Genomic_DNA"/>
</dbReference>
<reference evidence="1 2" key="1">
    <citation type="journal article" date="2019" name="Syst. Appl. Microbiol.">
        <title>Microvirga tunisiensis sp. nov., a root nodule symbiotic bacterium isolated from Lupinus micranthus and L. luteus grown in Northern Tunisia.</title>
        <authorList>
            <person name="Msaddak A."/>
            <person name="Rejili M."/>
            <person name="Duran D."/>
            <person name="Mars M."/>
            <person name="Palacios J.M."/>
            <person name="Ruiz-Argueso T."/>
            <person name="Rey L."/>
            <person name="Imperial J."/>
        </authorList>
    </citation>
    <scope>NUCLEOTIDE SEQUENCE [LARGE SCALE GENOMIC DNA]</scope>
    <source>
        <strain evidence="1 2">Lmie10</strain>
    </source>
</reference>
<protein>
    <submittedName>
        <fullName evidence="1">Uncharacterized protein</fullName>
    </submittedName>
</protein>
<dbReference type="Proteomes" id="UP000403266">
    <property type="component" value="Unassembled WGS sequence"/>
</dbReference>
<keyword evidence="2" id="KW-1185">Reference proteome</keyword>
<dbReference type="OrthoDB" id="9816424at2"/>
<sequence length="214" mass="23706">MKPAYRGCVETFADGVISGWCISAANPVAPVELEVYLGKRLIGSVRTNEKRPDLSKEIGFPVTAGFRFSVAECASDAIQDVLSILSTSKGSGPALQKQITVRIADTQDQLPLLQEFCIPSSEVEPLAGTLQQRQRELFRNSAIQERDKLLVSRSHSSRKQDDVRVVAYYLPQFHPFPENNEWWGEGFTEWTNVTSAQPSVVTLTLVSHGRPFPG</sequence>
<comment type="caution">
    <text evidence="1">The sequence shown here is derived from an EMBL/GenBank/DDBJ whole genome shotgun (WGS) entry which is preliminary data.</text>
</comment>
<dbReference type="Gene3D" id="3.20.20.80">
    <property type="entry name" value="Glycosidases"/>
    <property type="match status" value="1"/>
</dbReference>
<dbReference type="Pfam" id="PF14307">
    <property type="entry name" value="Glyco_tran_WbsX"/>
    <property type="match status" value="1"/>
</dbReference>
<gene>
    <name evidence="1" type="ORF">FS320_17160</name>
</gene>
<dbReference type="InterPro" id="IPR032719">
    <property type="entry name" value="WbsX"/>
</dbReference>
<evidence type="ECO:0000313" key="1">
    <source>
        <dbReference type="EMBL" id="MPR26899.1"/>
    </source>
</evidence>
<name>A0A5N7MKD8_9HYPH</name>
<dbReference type="PANTHER" id="PTHR41244:SF1">
    <property type="entry name" value="GLYCOSYLTRANSFERASE"/>
    <property type="match status" value="1"/>
</dbReference>